<dbReference type="EMBL" id="BARS01022524">
    <property type="protein sequence ID" value="GAG01205.1"/>
    <property type="molecule type" value="Genomic_DNA"/>
</dbReference>
<proteinExistence type="predicted"/>
<feature type="non-terminal residue" evidence="1">
    <location>
        <position position="1"/>
    </location>
</feature>
<organism evidence="1">
    <name type="scientific">marine sediment metagenome</name>
    <dbReference type="NCBI Taxonomy" id="412755"/>
    <lineage>
        <taxon>unclassified sequences</taxon>
        <taxon>metagenomes</taxon>
        <taxon>ecological metagenomes</taxon>
    </lineage>
</organism>
<protein>
    <recommendedName>
        <fullName evidence="2">Nucleotidyl transferase domain-containing protein</fullName>
    </recommendedName>
</protein>
<accession>X0U6K5</accession>
<evidence type="ECO:0000313" key="1">
    <source>
        <dbReference type="EMBL" id="GAG01205.1"/>
    </source>
</evidence>
<dbReference type="InterPro" id="IPR029044">
    <property type="entry name" value="Nucleotide-diphossugar_trans"/>
</dbReference>
<reference evidence="1" key="1">
    <citation type="journal article" date="2014" name="Front. Microbiol.">
        <title>High frequency of phylogenetically diverse reductive dehalogenase-homologous genes in deep subseafloor sedimentary metagenomes.</title>
        <authorList>
            <person name="Kawai M."/>
            <person name="Futagami T."/>
            <person name="Toyoda A."/>
            <person name="Takaki Y."/>
            <person name="Nishi S."/>
            <person name="Hori S."/>
            <person name="Arai W."/>
            <person name="Tsubouchi T."/>
            <person name="Morono Y."/>
            <person name="Uchiyama I."/>
            <person name="Ito T."/>
            <person name="Fujiyama A."/>
            <person name="Inagaki F."/>
            <person name="Takami H."/>
        </authorList>
    </citation>
    <scope>NUCLEOTIDE SEQUENCE</scope>
    <source>
        <strain evidence="1">Expedition CK06-06</strain>
    </source>
</reference>
<dbReference type="AlphaFoldDB" id="X0U6K5"/>
<name>X0U6K5_9ZZZZ</name>
<comment type="caution">
    <text evidence="1">The sequence shown here is derived from an EMBL/GenBank/DDBJ whole genome shotgun (WGS) entry which is preliminary data.</text>
</comment>
<gene>
    <name evidence="1" type="ORF">S01H1_36006</name>
</gene>
<dbReference type="Gene3D" id="3.90.550.10">
    <property type="entry name" value="Spore Coat Polysaccharide Biosynthesis Protein SpsA, Chain A"/>
    <property type="match status" value="1"/>
</dbReference>
<sequence length="107" mass="12618">LEEHIKFNRPACMVIPVKPIAGLEGDYIFQQNNIVEKLDRYETSDRYCSGIQVVNPFLINQLTKATEDFYDVWDQLIKKKEVYSSNIYPKRWFAIDTVEQLNELNNT</sequence>
<dbReference type="SUPFAM" id="SSF53448">
    <property type="entry name" value="Nucleotide-diphospho-sugar transferases"/>
    <property type="match status" value="1"/>
</dbReference>
<evidence type="ECO:0008006" key="2">
    <source>
        <dbReference type="Google" id="ProtNLM"/>
    </source>
</evidence>